<dbReference type="Proteomes" id="UP001175211">
    <property type="component" value="Unassembled WGS sequence"/>
</dbReference>
<comment type="caution">
    <text evidence="1">The sequence shown here is derived from an EMBL/GenBank/DDBJ whole genome shotgun (WGS) entry which is preliminary data.</text>
</comment>
<dbReference type="EMBL" id="JAUEPS010000022">
    <property type="protein sequence ID" value="KAK0457325.1"/>
    <property type="molecule type" value="Genomic_DNA"/>
</dbReference>
<accession>A0AA39N4U7</accession>
<evidence type="ECO:0000313" key="1">
    <source>
        <dbReference type="EMBL" id="KAK0457325.1"/>
    </source>
</evidence>
<reference evidence="1" key="1">
    <citation type="submission" date="2023-06" db="EMBL/GenBank/DDBJ databases">
        <authorList>
            <consortium name="Lawrence Berkeley National Laboratory"/>
            <person name="Ahrendt S."/>
            <person name="Sahu N."/>
            <person name="Indic B."/>
            <person name="Wong-Bajracharya J."/>
            <person name="Merenyi Z."/>
            <person name="Ke H.-M."/>
            <person name="Monk M."/>
            <person name="Kocsube S."/>
            <person name="Drula E."/>
            <person name="Lipzen A."/>
            <person name="Balint B."/>
            <person name="Henrissat B."/>
            <person name="Andreopoulos B."/>
            <person name="Martin F.M."/>
            <person name="Harder C.B."/>
            <person name="Rigling D."/>
            <person name="Ford K.L."/>
            <person name="Foster G.D."/>
            <person name="Pangilinan J."/>
            <person name="Papanicolaou A."/>
            <person name="Barry K."/>
            <person name="LaButti K."/>
            <person name="Viragh M."/>
            <person name="Koriabine M."/>
            <person name="Yan M."/>
            <person name="Riley R."/>
            <person name="Champramary S."/>
            <person name="Plett K.L."/>
            <person name="Tsai I.J."/>
            <person name="Slot J."/>
            <person name="Sipos G."/>
            <person name="Plett J."/>
            <person name="Nagy L.G."/>
            <person name="Grigoriev I.V."/>
        </authorList>
    </citation>
    <scope>NUCLEOTIDE SEQUENCE</scope>
    <source>
        <strain evidence="1">CCBAS 213</strain>
    </source>
</reference>
<proteinExistence type="predicted"/>
<organism evidence="1 2">
    <name type="scientific">Armillaria tabescens</name>
    <name type="common">Ringless honey mushroom</name>
    <name type="synonym">Agaricus tabescens</name>
    <dbReference type="NCBI Taxonomy" id="1929756"/>
    <lineage>
        <taxon>Eukaryota</taxon>
        <taxon>Fungi</taxon>
        <taxon>Dikarya</taxon>
        <taxon>Basidiomycota</taxon>
        <taxon>Agaricomycotina</taxon>
        <taxon>Agaricomycetes</taxon>
        <taxon>Agaricomycetidae</taxon>
        <taxon>Agaricales</taxon>
        <taxon>Marasmiineae</taxon>
        <taxon>Physalacriaceae</taxon>
        <taxon>Desarmillaria</taxon>
    </lineage>
</organism>
<keyword evidence="2" id="KW-1185">Reference proteome</keyword>
<dbReference type="AlphaFoldDB" id="A0AA39N4U7"/>
<name>A0AA39N4U7_ARMTA</name>
<dbReference type="GeneID" id="85366004"/>
<evidence type="ECO:0000313" key="2">
    <source>
        <dbReference type="Proteomes" id="UP001175211"/>
    </source>
</evidence>
<dbReference type="RefSeq" id="XP_060329640.1">
    <property type="nucleotide sequence ID" value="XM_060482456.1"/>
</dbReference>
<evidence type="ECO:0008006" key="3">
    <source>
        <dbReference type="Google" id="ProtNLM"/>
    </source>
</evidence>
<gene>
    <name evidence="1" type="ORF">EV420DRAFT_520690</name>
</gene>
<protein>
    <recommendedName>
        <fullName evidence="3">Heterokaryon incompatibility domain-containing protein</fullName>
    </recommendedName>
</protein>
<sequence length="347" mass="40649">MMDRLQWFERYGDYIIPPNRFQQGLSAFTETGQAESPIPVLKQRFYTGRKSVIPSSLANVLCADIGIDELLEKLNTILGTSYTLENRPLSSLLENYIAKGYDFGTVYAHLRPVWYNDLTTIENHLRTCEARDREMRQDVLANNRIITTMMPPRRVWHLYSNRVVPWWIAHQWPRAISHAWMEEKDCADVQTPINGYRWSVSIPKGVNLNLIRIEMLNLGAEYVWLDVLCLRQAGGWREDLRVEEWKVDVPTIGWVYRSKTAACYFNGLGRPLSMNTCSFESDRSWFRRAWTLQEFCRDLIIVRDTSNNGIVEGEIRVRYKQMSSLQSMQKEGDVFDMLSGCRRIRWI</sequence>